<evidence type="ECO:0008006" key="3">
    <source>
        <dbReference type="Google" id="ProtNLM"/>
    </source>
</evidence>
<dbReference type="Proteomes" id="UP000075653">
    <property type="component" value="Unassembled WGS sequence"/>
</dbReference>
<dbReference type="RefSeq" id="WP_031599056.1">
    <property type="nucleotide sequence ID" value="NZ_JPOQ01000200.1"/>
</dbReference>
<dbReference type="NCBIfam" id="NF047593">
    <property type="entry name" value="IS66_ISAeme5_TnpA"/>
    <property type="match status" value="1"/>
</dbReference>
<evidence type="ECO:0000313" key="2">
    <source>
        <dbReference type="Proteomes" id="UP000075653"/>
    </source>
</evidence>
<name>A0A149VV73_9PROT</name>
<dbReference type="PATRIC" id="fig|1789004.3.peg.2490"/>
<sequence length="105" mass="11421">MKKGAEFLEAHVASAKLEGVPSNDYARRHGLSVSALYYWQRKLKKVGYGDAVVQSSKFVALHLSATGSHRNDCNLVLPSGLRLEMSVLPEPEWLAALGRATLGAQ</sequence>
<dbReference type="OrthoDB" id="8526851at2"/>
<dbReference type="AlphaFoldDB" id="A0A149VV73"/>
<reference evidence="1 2" key="1">
    <citation type="submission" date="2016-01" db="EMBL/GenBank/DDBJ databases">
        <title>Genome sequence of the acidophilic iron oxidising Ferrovum strain Z-31.</title>
        <authorList>
            <person name="Poehlein A."/>
            <person name="Ullrich S.R."/>
            <person name="Schloemann M."/>
            <person name="Muehling M."/>
            <person name="Daniel R."/>
        </authorList>
    </citation>
    <scope>NUCLEOTIDE SEQUENCE [LARGE SCALE GENOMIC DNA]</scope>
    <source>
        <strain evidence="1 2">Z-31</strain>
    </source>
</reference>
<organism evidence="1 2">
    <name type="scientific">Ferrovum myxofaciens</name>
    <dbReference type="NCBI Taxonomy" id="416213"/>
    <lineage>
        <taxon>Bacteria</taxon>
        <taxon>Pseudomonadati</taxon>
        <taxon>Pseudomonadota</taxon>
        <taxon>Betaproteobacteria</taxon>
        <taxon>Ferrovales</taxon>
        <taxon>Ferrovaceae</taxon>
        <taxon>Ferrovum</taxon>
    </lineage>
</organism>
<accession>A0A149VV73</accession>
<evidence type="ECO:0000313" key="1">
    <source>
        <dbReference type="EMBL" id="KXW57123.1"/>
    </source>
</evidence>
<gene>
    <name evidence="1" type="ORF">FEMY_23570</name>
</gene>
<keyword evidence="2" id="KW-1185">Reference proteome</keyword>
<comment type="caution">
    <text evidence="1">The sequence shown here is derived from an EMBL/GenBank/DDBJ whole genome shotgun (WGS) entry which is preliminary data.</text>
</comment>
<proteinExistence type="predicted"/>
<protein>
    <recommendedName>
        <fullName evidence="3">Transposase</fullName>
    </recommendedName>
</protein>
<dbReference type="EMBL" id="LRRD01000117">
    <property type="protein sequence ID" value="KXW57123.1"/>
    <property type="molecule type" value="Genomic_DNA"/>
</dbReference>